<keyword evidence="1" id="KW-0472">Membrane</keyword>
<dbReference type="InterPro" id="IPR049201">
    <property type="entry name" value="DUF6867"/>
</dbReference>
<feature type="domain" description="DUF6867" evidence="2">
    <location>
        <begin position="13"/>
        <end position="117"/>
    </location>
</feature>
<dbReference type="EMBL" id="LJYW01000001">
    <property type="protein sequence ID" value="KPL55372.1"/>
    <property type="molecule type" value="Genomic_DNA"/>
</dbReference>
<keyword evidence="1" id="KW-0812">Transmembrane</keyword>
<dbReference type="Proteomes" id="UP000048984">
    <property type="component" value="Unassembled WGS sequence"/>
</dbReference>
<accession>A0A0P6VRK1</accession>
<reference evidence="3 4" key="1">
    <citation type="submission" date="2015-09" db="EMBL/GenBank/DDBJ databases">
        <authorList>
            <person name="Jackson K.R."/>
            <person name="Lunt B.L."/>
            <person name="Fisher J.N.B."/>
            <person name="Gardner A.V."/>
            <person name="Bailey M.E."/>
            <person name="Deus L.M."/>
            <person name="Earl A.S."/>
            <person name="Gibby P.D."/>
            <person name="Hartmann K.A."/>
            <person name="Liu J.E."/>
            <person name="Manci A.M."/>
            <person name="Nielsen D.A."/>
            <person name="Solomon M.B."/>
            <person name="Breakwell D.P."/>
            <person name="Burnett S.H."/>
            <person name="Grose J.H."/>
        </authorList>
    </citation>
    <scope>NUCLEOTIDE SEQUENCE [LARGE SCALE GENOMIC DNA]</scope>
    <source>
        <strain evidence="3 4">16</strain>
    </source>
</reference>
<sequence>MEKLQGVLYEEESIRLFIAVTVVMGGWAAWMTGKACASTWRPYWTVFLYMLVLGAVVRFLHFALFGGTLLSAQYYLVDMAVVQVFAAIGYRQMRTRQMVTKYNWLYAPLGPLSWRSRV</sequence>
<evidence type="ECO:0000313" key="4">
    <source>
        <dbReference type="Proteomes" id="UP000048984"/>
    </source>
</evidence>
<evidence type="ECO:0000256" key="1">
    <source>
        <dbReference type="SAM" id="Phobius"/>
    </source>
</evidence>
<organism evidence="3 4">
    <name type="scientific">Prosthecodimorpha hirschii</name>
    <dbReference type="NCBI Taxonomy" id="665126"/>
    <lineage>
        <taxon>Bacteria</taxon>
        <taxon>Pseudomonadati</taxon>
        <taxon>Pseudomonadota</taxon>
        <taxon>Alphaproteobacteria</taxon>
        <taxon>Hyphomicrobiales</taxon>
        <taxon>Ancalomicrobiaceae</taxon>
        <taxon>Prosthecodimorpha</taxon>
    </lineage>
</organism>
<protein>
    <recommendedName>
        <fullName evidence="2">DUF6867 domain-containing protein</fullName>
    </recommendedName>
</protein>
<comment type="caution">
    <text evidence="3">The sequence shown here is derived from an EMBL/GenBank/DDBJ whole genome shotgun (WGS) entry which is preliminary data.</text>
</comment>
<keyword evidence="4" id="KW-1185">Reference proteome</keyword>
<dbReference type="OrthoDB" id="9806174at2"/>
<dbReference type="Pfam" id="PF21741">
    <property type="entry name" value="DUF6867"/>
    <property type="match status" value="1"/>
</dbReference>
<feature type="transmembrane region" description="Helical" evidence="1">
    <location>
        <begin position="72"/>
        <end position="90"/>
    </location>
</feature>
<proteinExistence type="predicted"/>
<reference evidence="3 4" key="2">
    <citation type="submission" date="2015-10" db="EMBL/GenBank/DDBJ databases">
        <title>Draft Genome Sequence of Prosthecomicrobium hirschii ATCC 27832.</title>
        <authorList>
            <person name="Daniel J."/>
            <person name="Givan S.A."/>
            <person name="Brun Y.V."/>
            <person name="Brown P.J."/>
        </authorList>
    </citation>
    <scope>NUCLEOTIDE SEQUENCE [LARGE SCALE GENOMIC DNA]</scope>
    <source>
        <strain evidence="3 4">16</strain>
    </source>
</reference>
<feature type="transmembrane region" description="Helical" evidence="1">
    <location>
        <begin position="14"/>
        <end position="31"/>
    </location>
</feature>
<evidence type="ECO:0000259" key="2">
    <source>
        <dbReference type="Pfam" id="PF21741"/>
    </source>
</evidence>
<evidence type="ECO:0000313" key="3">
    <source>
        <dbReference type="EMBL" id="KPL55372.1"/>
    </source>
</evidence>
<gene>
    <name evidence="3" type="ORF">ABB55_26635</name>
</gene>
<dbReference type="STRING" id="665126.ABB55_26635"/>
<dbReference type="RefSeq" id="WP_054361538.1">
    <property type="nucleotide sequence ID" value="NZ_JAPCYQ010000001.1"/>
</dbReference>
<keyword evidence="1" id="KW-1133">Transmembrane helix</keyword>
<feature type="transmembrane region" description="Helical" evidence="1">
    <location>
        <begin position="43"/>
        <end position="66"/>
    </location>
</feature>
<dbReference type="AlphaFoldDB" id="A0A0P6VRK1"/>
<name>A0A0P6VRK1_9HYPH</name>